<evidence type="ECO:0000256" key="3">
    <source>
        <dbReference type="ARBA" id="ARBA00022679"/>
    </source>
</evidence>
<dbReference type="GO" id="GO:0015948">
    <property type="term" value="P:methanogenesis"/>
    <property type="evidence" value="ECO:0007669"/>
    <property type="project" value="InterPro"/>
</dbReference>
<comment type="similarity">
    <text evidence="1">Belongs to the trimethylamine methyltransferase family.</text>
</comment>
<dbReference type="GO" id="GO:0008168">
    <property type="term" value="F:methyltransferase activity"/>
    <property type="evidence" value="ECO:0007669"/>
    <property type="project" value="UniProtKB-KW"/>
</dbReference>
<accession>A0A1M5CFV0</accession>
<dbReference type="InterPro" id="IPR010426">
    <property type="entry name" value="MTTB_MeTrfase"/>
</dbReference>
<evidence type="ECO:0000313" key="5">
    <source>
        <dbReference type="Proteomes" id="UP000184076"/>
    </source>
</evidence>
<sequence>MIYGLGMLESGITFDYGQLVLDCEFARMIKFTLRGVPVTDDTLAVDVIREIGPGGNFLIHPHTLAGMRSQSDVELMDRRMRANWEKAGSTTAYERAVEKARWILENHRPEPLSEGVLREIRSIVEDEERRVEREKS</sequence>
<name>A0A1M5CFV0_9BACT</name>
<dbReference type="Gene3D" id="3.20.20.480">
    <property type="entry name" value="Trimethylamine methyltransferase-like"/>
    <property type="match status" value="1"/>
</dbReference>
<gene>
    <name evidence="4" type="ORF">SAMN02745206_02189</name>
</gene>
<dbReference type="EMBL" id="FQVB01000020">
    <property type="protein sequence ID" value="SHF53546.1"/>
    <property type="molecule type" value="Genomic_DNA"/>
</dbReference>
<dbReference type="STRING" id="1121391.SAMN02745206_02189"/>
<dbReference type="InterPro" id="IPR038601">
    <property type="entry name" value="MttB-like_sf"/>
</dbReference>
<reference evidence="5" key="1">
    <citation type="submission" date="2016-11" db="EMBL/GenBank/DDBJ databases">
        <authorList>
            <person name="Varghese N."/>
            <person name="Submissions S."/>
        </authorList>
    </citation>
    <scope>NUCLEOTIDE SEQUENCE [LARGE SCALE GENOMIC DNA]</scope>
    <source>
        <strain evidence="5">DSM 9756</strain>
    </source>
</reference>
<evidence type="ECO:0000313" key="4">
    <source>
        <dbReference type="EMBL" id="SHF53546.1"/>
    </source>
</evidence>
<dbReference type="Proteomes" id="UP000184076">
    <property type="component" value="Unassembled WGS sequence"/>
</dbReference>
<keyword evidence="3 4" id="KW-0808">Transferase</keyword>
<dbReference type="AlphaFoldDB" id="A0A1M5CFV0"/>
<dbReference type="Pfam" id="PF06253">
    <property type="entry name" value="MTTB"/>
    <property type="match status" value="1"/>
</dbReference>
<keyword evidence="2 4" id="KW-0489">Methyltransferase</keyword>
<keyword evidence="5" id="KW-1185">Reference proteome</keyword>
<evidence type="ECO:0000256" key="2">
    <source>
        <dbReference type="ARBA" id="ARBA00022603"/>
    </source>
</evidence>
<protein>
    <submittedName>
        <fullName evidence="4">Trimethylamine---corrinoid protein Co-methyltransferase</fullName>
    </submittedName>
</protein>
<proteinExistence type="inferred from homology"/>
<evidence type="ECO:0000256" key="1">
    <source>
        <dbReference type="ARBA" id="ARBA00007137"/>
    </source>
</evidence>
<dbReference type="GO" id="GO:0032259">
    <property type="term" value="P:methylation"/>
    <property type="evidence" value="ECO:0007669"/>
    <property type="project" value="UniProtKB-KW"/>
</dbReference>
<organism evidence="4 5">
    <name type="scientific">Desulfacinum infernum DSM 9756</name>
    <dbReference type="NCBI Taxonomy" id="1121391"/>
    <lineage>
        <taxon>Bacteria</taxon>
        <taxon>Pseudomonadati</taxon>
        <taxon>Thermodesulfobacteriota</taxon>
        <taxon>Syntrophobacteria</taxon>
        <taxon>Syntrophobacterales</taxon>
        <taxon>Syntrophobacteraceae</taxon>
        <taxon>Desulfacinum</taxon>
    </lineage>
</organism>